<dbReference type="Proteomes" id="UP001229486">
    <property type="component" value="Unassembled WGS sequence"/>
</dbReference>
<evidence type="ECO:0008006" key="5">
    <source>
        <dbReference type="Google" id="ProtNLM"/>
    </source>
</evidence>
<evidence type="ECO:0000313" key="4">
    <source>
        <dbReference type="Proteomes" id="UP001229486"/>
    </source>
</evidence>
<dbReference type="Pfam" id="PF06527">
    <property type="entry name" value="TniQ"/>
    <property type="match status" value="1"/>
</dbReference>
<dbReference type="EMBL" id="JAURTK010000006">
    <property type="protein sequence ID" value="MDP9649670.1"/>
    <property type="molecule type" value="Genomic_DNA"/>
</dbReference>
<dbReference type="AlphaFoldDB" id="A0AB73IID3"/>
<gene>
    <name evidence="3" type="ORF">J2793_005137</name>
</gene>
<reference evidence="3" key="1">
    <citation type="submission" date="2023-07" db="EMBL/GenBank/DDBJ databases">
        <title>Sorghum-associated microbial communities from plants grown in Nebraska, USA.</title>
        <authorList>
            <person name="Schachtman D."/>
        </authorList>
    </citation>
    <scope>NUCLEOTIDE SEQUENCE</scope>
    <source>
        <strain evidence="3">DS1061</strain>
    </source>
</reference>
<dbReference type="InterPro" id="IPR009492">
    <property type="entry name" value="TniQ"/>
</dbReference>
<feature type="domain" description="Transposon Tn7 transposition protein TnsD C-terminal" evidence="2">
    <location>
        <begin position="202"/>
        <end position="426"/>
    </location>
</feature>
<comment type="caution">
    <text evidence="3">The sequence shown here is derived from an EMBL/GenBank/DDBJ whole genome shotgun (WGS) entry which is preliminary data.</text>
</comment>
<proteinExistence type="predicted"/>
<sequence>MATDLFPPESDEPLFGMVSRYANELSVRNWPCFLAHLFGYRAHFSPALAYNLSRVAENTALTWGISPEDIAERHTLFPFYAAFVTYAQSKTMLDKLVIRRSRVLATFMPKLIHQRRVVRICDACIAEDRSGGTPLHFRRVHQLPGVVVCPVHGSWLRSLEYASSSQTPWPSVQEALAHGQIASPTATPEQLGNLSRVAVAAQYLLESRVMVDGEQLRQSCWEVLHNAGFAHGRDALSIGRVLEAFIAFYGNRYLEMVDLYPATRQNWVVARLAGRQRACCALPNVLLAVFCGSLASQMSVDGWPFCPNALAAHGSCHKVEAREAGNGRYYAHCRCGHSFAYRAVDGGDPVGAEVTVYGQGYAERANALFGAGRSVAHIARDLQLSETTARRMVRRQVSDALPSRTDSAAQLRARWCRVVKKHGAVRLAAVAEPGLWKAVRRYSPEVLKEHRFTRAASVKR</sequence>
<evidence type="ECO:0000259" key="2">
    <source>
        <dbReference type="Pfam" id="PF15978"/>
    </source>
</evidence>
<dbReference type="RefSeq" id="WP_392394947.1">
    <property type="nucleotide sequence ID" value="NZ_JAURTK010000006.1"/>
</dbReference>
<feature type="domain" description="TniQ" evidence="1">
    <location>
        <begin position="7"/>
        <end position="153"/>
    </location>
</feature>
<organism evidence="3 4">
    <name type="scientific">Paraburkholderia caledonica</name>
    <dbReference type="NCBI Taxonomy" id="134536"/>
    <lineage>
        <taxon>Bacteria</taxon>
        <taxon>Pseudomonadati</taxon>
        <taxon>Pseudomonadota</taxon>
        <taxon>Betaproteobacteria</taxon>
        <taxon>Burkholderiales</taxon>
        <taxon>Burkholderiaceae</taxon>
        <taxon>Paraburkholderia</taxon>
    </lineage>
</organism>
<accession>A0AB73IID3</accession>
<evidence type="ECO:0000259" key="1">
    <source>
        <dbReference type="Pfam" id="PF06527"/>
    </source>
</evidence>
<evidence type="ECO:0000313" key="3">
    <source>
        <dbReference type="EMBL" id="MDP9649670.1"/>
    </source>
</evidence>
<dbReference type="Pfam" id="PF15978">
    <property type="entry name" value="TnsD"/>
    <property type="match status" value="1"/>
</dbReference>
<dbReference type="InterPro" id="IPR032750">
    <property type="entry name" value="TnsD_C"/>
</dbReference>
<name>A0AB73IID3_9BURK</name>
<protein>
    <recommendedName>
        <fullName evidence="5">Transposon Tn7 transposition protein TnsD C-termianl domain-containing protein</fullName>
    </recommendedName>
</protein>